<dbReference type="InterPro" id="IPR032675">
    <property type="entry name" value="LRR_dom_sf"/>
</dbReference>
<dbReference type="EMBL" id="JBJKBG010000010">
    <property type="protein sequence ID" value="KAL3719879.1"/>
    <property type="molecule type" value="Genomic_DNA"/>
</dbReference>
<dbReference type="Pfam" id="PF13516">
    <property type="entry name" value="LRR_6"/>
    <property type="match status" value="2"/>
</dbReference>
<evidence type="ECO:0000313" key="4">
    <source>
        <dbReference type="Proteomes" id="UP001634007"/>
    </source>
</evidence>
<dbReference type="PANTHER" id="PTHR13318:SF37">
    <property type="entry name" value="F-BOX DOMAIN-CONTAINING PROTEIN"/>
    <property type="match status" value="1"/>
</dbReference>
<dbReference type="SUPFAM" id="SSF52047">
    <property type="entry name" value="RNI-like"/>
    <property type="match status" value="2"/>
</dbReference>
<keyword evidence="4" id="KW-1185">Reference proteome</keyword>
<reference evidence="3 4" key="1">
    <citation type="submission" date="2024-11" db="EMBL/GenBank/DDBJ databases">
        <title>Chromosome-level genome assembly of Eucalyptus globulus Labill. provides insights into its genome evolution.</title>
        <authorList>
            <person name="Li X."/>
        </authorList>
    </citation>
    <scope>NUCLEOTIDE SEQUENCE [LARGE SCALE GENOMIC DNA]</scope>
    <source>
        <strain evidence="3">CL2024</strain>
        <tissue evidence="3">Fresh tender leaves</tissue>
    </source>
</reference>
<evidence type="ECO:0000313" key="3">
    <source>
        <dbReference type="EMBL" id="KAL3719879.1"/>
    </source>
</evidence>
<proteinExistence type="predicted"/>
<organism evidence="3 4">
    <name type="scientific">Eucalyptus globulus</name>
    <name type="common">Tasmanian blue gum</name>
    <dbReference type="NCBI Taxonomy" id="34317"/>
    <lineage>
        <taxon>Eukaryota</taxon>
        <taxon>Viridiplantae</taxon>
        <taxon>Streptophyta</taxon>
        <taxon>Embryophyta</taxon>
        <taxon>Tracheophyta</taxon>
        <taxon>Spermatophyta</taxon>
        <taxon>Magnoliopsida</taxon>
        <taxon>eudicotyledons</taxon>
        <taxon>Gunneridae</taxon>
        <taxon>Pentapetalae</taxon>
        <taxon>rosids</taxon>
        <taxon>malvids</taxon>
        <taxon>Myrtales</taxon>
        <taxon>Myrtaceae</taxon>
        <taxon>Myrtoideae</taxon>
        <taxon>Eucalypteae</taxon>
        <taxon>Eucalyptus</taxon>
    </lineage>
</organism>
<dbReference type="Proteomes" id="UP001634007">
    <property type="component" value="Unassembled WGS sequence"/>
</dbReference>
<dbReference type="Gene3D" id="3.80.10.10">
    <property type="entry name" value="Ribonuclease Inhibitor"/>
    <property type="match status" value="5"/>
</dbReference>
<comment type="caution">
    <text evidence="3">The sequence shown here is derived from an EMBL/GenBank/DDBJ whole genome shotgun (WGS) entry which is preliminary data.</text>
</comment>
<feature type="domain" description="F-box/LRR-repeat protein 15-like leucin rich repeat" evidence="2">
    <location>
        <begin position="101"/>
        <end position="264"/>
    </location>
</feature>
<gene>
    <name evidence="3" type="ORF">ACJRO7_004805</name>
</gene>
<dbReference type="SMART" id="SM00367">
    <property type="entry name" value="LRR_CC"/>
    <property type="match status" value="15"/>
</dbReference>
<dbReference type="AlphaFoldDB" id="A0ABD3J032"/>
<feature type="domain" description="F-box/LRR-repeat protein 15-like leucin rich repeat" evidence="2">
    <location>
        <begin position="349"/>
        <end position="546"/>
    </location>
</feature>
<dbReference type="InterPro" id="IPR001611">
    <property type="entry name" value="Leu-rich_rpt"/>
</dbReference>
<dbReference type="InterPro" id="IPR057207">
    <property type="entry name" value="FBXL15_LRR"/>
</dbReference>
<name>A0ABD3J032_EUCGL</name>
<evidence type="ECO:0000256" key="1">
    <source>
        <dbReference type="SAM" id="MobiDB-lite"/>
    </source>
</evidence>
<protein>
    <recommendedName>
        <fullName evidence="2">F-box/LRR-repeat protein 15-like leucin rich repeat domain-containing protein</fullName>
    </recommendedName>
</protein>
<accession>A0ABD3J032</accession>
<dbReference type="Pfam" id="PF25372">
    <property type="entry name" value="DUF7885"/>
    <property type="match status" value="2"/>
</dbReference>
<sequence>MKKLKSMTGEEEEDAAAAAADDDRPNNPFDALTEEIIHLILDRLGDDDPLAHKSFSLACKSFLSAESRHRRSLRPRCSDLLPLIPRRYPFISRLDLSLCPRVDDEALAALARSWSSTLRSVDLSRSRFFGHAGLSSLVANCAGLVEVDLSNATQLTDGAAKAIAEAKNLERLRMGRCKLITDMGVGCIAVGCRKLTLLCLKWCLRVSDLGVGLIAMKCADMRSLDLSYLPITEKSLQPVLKLRNLEELILEGCPGVHDDGLATLKESCPSLKVLNLSNCQNVSYVGLSSLTSEAQCLQQLILSYGSPVTADLGKSLHKFSGLQVVRLDACMVTCSGMKAMVNWSACLKELSLSKCVGVTDDCLSLLVQTQRELRKLDITCCRKITYASINSITSSCSSLCSLRMELCTLVSTDAYLLIGQRCQNLEELDLTDNDIDDEVLMSISRCSKLRILKLGICSKVTDDGLKHIGRHCLSLTELDLYRSMGITDAGIAEIALGCPALEMINMAYNENVTDAALISLSKCPRLKALEIRGCPYVSSIGLSAIARGCRRLTLLDIKKCYNINDNGMLSLAQFSPNLRQINLSYCSVTDVGLLALASINCLQIMTILHVAGLTQSGLAAALLACRCLMKVKLHMSFKSSFPESLISYIEARGCVFQWRDKVRQVEMDPKGWKLHMSKSPYGA</sequence>
<evidence type="ECO:0000259" key="2">
    <source>
        <dbReference type="Pfam" id="PF25372"/>
    </source>
</evidence>
<dbReference type="InterPro" id="IPR006553">
    <property type="entry name" value="Leu-rich_rpt_Cys-con_subtyp"/>
</dbReference>
<feature type="region of interest" description="Disordered" evidence="1">
    <location>
        <begin position="1"/>
        <end position="26"/>
    </location>
</feature>
<dbReference type="PANTHER" id="PTHR13318">
    <property type="entry name" value="PARTNER OF PAIRED, ISOFORM B-RELATED"/>
    <property type="match status" value="1"/>
</dbReference>
<dbReference type="FunFam" id="3.80.10.10:FF:000276">
    <property type="entry name" value="F-box/LRR-repeat protein 3"/>
    <property type="match status" value="1"/>
</dbReference>